<feature type="domain" description="RES" evidence="1">
    <location>
        <begin position="13"/>
        <end position="187"/>
    </location>
</feature>
<name>A0ABN1YTF8_9MICO</name>
<dbReference type="Proteomes" id="UP001501266">
    <property type="component" value="Unassembled WGS sequence"/>
</dbReference>
<comment type="caution">
    <text evidence="2">The sequence shown here is derived from an EMBL/GenBank/DDBJ whole genome shotgun (WGS) entry which is preliminary data.</text>
</comment>
<dbReference type="RefSeq" id="WP_343917203.1">
    <property type="nucleotide sequence ID" value="NZ_BAAAKK010000001.1"/>
</dbReference>
<evidence type="ECO:0000259" key="1">
    <source>
        <dbReference type="Pfam" id="PF08808"/>
    </source>
</evidence>
<gene>
    <name evidence="2" type="ORF">GCM10009640_06140</name>
</gene>
<dbReference type="InterPro" id="IPR014914">
    <property type="entry name" value="RES_dom"/>
</dbReference>
<proteinExistence type="predicted"/>
<reference evidence="2 3" key="1">
    <citation type="journal article" date="2019" name="Int. J. Syst. Evol. Microbiol.">
        <title>The Global Catalogue of Microorganisms (GCM) 10K type strain sequencing project: providing services to taxonomists for standard genome sequencing and annotation.</title>
        <authorList>
            <consortium name="The Broad Institute Genomics Platform"/>
            <consortium name="The Broad Institute Genome Sequencing Center for Infectious Disease"/>
            <person name="Wu L."/>
            <person name="Ma J."/>
        </authorList>
    </citation>
    <scope>NUCLEOTIDE SEQUENCE [LARGE SCALE GENOMIC DNA]</scope>
    <source>
        <strain evidence="2 3">JCM 12398</strain>
    </source>
</reference>
<sequence length="234" mass="25425">MSELALVRPSGPLHRIARADAPLDFSRIDAADAQLADAGNRFDVPGAGVLYLASDAITCYYETLGRFRPSAVLIAALGEEDPGLLPAGTMTQEWRARRLHVTTELIGALPFIDIESPRTHVALTTELAPILDRLGHLDIGQVRGPNRLLTRAIAAWAYAALDKRGARFGGIRYRSKMNGGECWAVFEGTEIRELDLHARTLPRGAHGAAPAMRCSFEVPAPRCARRRGRAPAAR</sequence>
<keyword evidence="3" id="KW-1185">Reference proteome</keyword>
<dbReference type="Pfam" id="PF08808">
    <property type="entry name" value="RES"/>
    <property type="match status" value="1"/>
</dbReference>
<dbReference type="EMBL" id="BAAAKK010000001">
    <property type="protein sequence ID" value="GAA1419074.1"/>
    <property type="molecule type" value="Genomic_DNA"/>
</dbReference>
<organism evidence="2 3">
    <name type="scientific">Agrococcus citreus</name>
    <dbReference type="NCBI Taxonomy" id="84643"/>
    <lineage>
        <taxon>Bacteria</taxon>
        <taxon>Bacillati</taxon>
        <taxon>Actinomycetota</taxon>
        <taxon>Actinomycetes</taxon>
        <taxon>Micrococcales</taxon>
        <taxon>Microbacteriaceae</taxon>
        <taxon>Agrococcus</taxon>
    </lineage>
</organism>
<evidence type="ECO:0000313" key="2">
    <source>
        <dbReference type="EMBL" id="GAA1419074.1"/>
    </source>
</evidence>
<evidence type="ECO:0000313" key="3">
    <source>
        <dbReference type="Proteomes" id="UP001501266"/>
    </source>
</evidence>
<accession>A0ABN1YTF8</accession>
<protein>
    <recommendedName>
        <fullName evidence="1">RES domain-containing protein</fullName>
    </recommendedName>
</protein>